<evidence type="ECO:0000313" key="2">
    <source>
        <dbReference type="EMBL" id="QKJ29880.1"/>
    </source>
</evidence>
<accession>A0A7D4UP63</accession>
<evidence type="ECO:0000313" key="3">
    <source>
        <dbReference type="Proteomes" id="UP000505355"/>
    </source>
</evidence>
<name>A0A7D4UP63_9SPHI</name>
<keyword evidence="1" id="KW-0812">Transmembrane</keyword>
<sequence length="77" mass="8594">MTKQNTSVNFLRSKAGMILGFITGMTAFLFLFKIIILDRTSPADELAPGIVMIAAIISGMCFAFVGRWAQNYWTKTR</sequence>
<protein>
    <submittedName>
        <fullName evidence="2">Uncharacterized protein</fullName>
    </submittedName>
</protein>
<dbReference type="EMBL" id="CP054139">
    <property type="protein sequence ID" value="QKJ29880.1"/>
    <property type="molecule type" value="Genomic_DNA"/>
</dbReference>
<keyword evidence="1" id="KW-0472">Membrane</keyword>
<dbReference type="Proteomes" id="UP000505355">
    <property type="component" value="Chromosome"/>
</dbReference>
<dbReference type="RefSeq" id="WP_173414570.1">
    <property type="nucleotide sequence ID" value="NZ_CP054139.1"/>
</dbReference>
<feature type="transmembrane region" description="Helical" evidence="1">
    <location>
        <begin position="49"/>
        <end position="69"/>
    </location>
</feature>
<organism evidence="2 3">
    <name type="scientific">Mucilaginibacter mali</name>
    <dbReference type="NCBI Taxonomy" id="2740462"/>
    <lineage>
        <taxon>Bacteria</taxon>
        <taxon>Pseudomonadati</taxon>
        <taxon>Bacteroidota</taxon>
        <taxon>Sphingobacteriia</taxon>
        <taxon>Sphingobacteriales</taxon>
        <taxon>Sphingobacteriaceae</taxon>
        <taxon>Mucilaginibacter</taxon>
    </lineage>
</organism>
<reference evidence="2 3" key="1">
    <citation type="submission" date="2020-05" db="EMBL/GenBank/DDBJ databases">
        <title>Mucilaginibacter mali sp. nov.</title>
        <authorList>
            <person name="Kim H.S."/>
            <person name="Lee K.C."/>
            <person name="Suh M.K."/>
            <person name="Kim J.-S."/>
            <person name="Han K.-I."/>
            <person name="Eom M.K."/>
            <person name="Shin Y.K."/>
            <person name="Lee J.-S."/>
        </authorList>
    </citation>
    <scope>NUCLEOTIDE SEQUENCE [LARGE SCALE GENOMIC DNA]</scope>
    <source>
        <strain evidence="2 3">G2-14</strain>
    </source>
</reference>
<keyword evidence="1" id="KW-1133">Transmembrane helix</keyword>
<gene>
    <name evidence="2" type="ORF">HQ865_08965</name>
</gene>
<keyword evidence="3" id="KW-1185">Reference proteome</keyword>
<dbReference type="AlphaFoldDB" id="A0A7D4UP63"/>
<dbReference type="KEGG" id="mmab:HQ865_08965"/>
<proteinExistence type="predicted"/>
<evidence type="ECO:0000256" key="1">
    <source>
        <dbReference type="SAM" id="Phobius"/>
    </source>
</evidence>
<feature type="transmembrane region" description="Helical" evidence="1">
    <location>
        <begin position="16"/>
        <end position="37"/>
    </location>
</feature>